<reference evidence="1 2" key="1">
    <citation type="journal article" date="2022" name="Genome Biol. Evol.">
        <title>The Spruce Budworm Genome: Reconstructing the Evolutionary History of Antifreeze Proteins.</title>
        <authorList>
            <person name="Beliveau C."/>
            <person name="Gagne P."/>
            <person name="Picq S."/>
            <person name="Vernygora O."/>
            <person name="Keeling C.I."/>
            <person name="Pinkney K."/>
            <person name="Doucet D."/>
            <person name="Wen F."/>
            <person name="Johnston J.S."/>
            <person name="Maaroufi H."/>
            <person name="Boyle B."/>
            <person name="Laroche J."/>
            <person name="Dewar K."/>
            <person name="Juretic N."/>
            <person name="Blackburn G."/>
            <person name="Nisole A."/>
            <person name="Brunet B."/>
            <person name="Brandao M."/>
            <person name="Lumley L."/>
            <person name="Duan J."/>
            <person name="Quan G."/>
            <person name="Lucarotti C.J."/>
            <person name="Roe A.D."/>
            <person name="Sperling F.A.H."/>
            <person name="Levesque R.C."/>
            <person name="Cusson M."/>
        </authorList>
    </citation>
    <scope>NUCLEOTIDE SEQUENCE [LARGE SCALE GENOMIC DNA]</scope>
    <source>
        <strain evidence="1">Glfc:IPQL:Cfum</strain>
    </source>
</reference>
<protein>
    <submittedName>
        <fullName evidence="1">Uncharacterized protein</fullName>
    </submittedName>
</protein>
<gene>
    <name evidence="1" type="ORF">MSG28_007739</name>
</gene>
<accession>A0ACC0JYM3</accession>
<comment type="caution">
    <text evidence="1">The sequence shown here is derived from an EMBL/GenBank/DDBJ whole genome shotgun (WGS) entry which is preliminary data.</text>
</comment>
<name>A0ACC0JYM3_CHOFU</name>
<evidence type="ECO:0000313" key="2">
    <source>
        <dbReference type="Proteomes" id="UP001064048"/>
    </source>
</evidence>
<dbReference type="EMBL" id="CM046112">
    <property type="protein sequence ID" value="KAI8429210.1"/>
    <property type="molecule type" value="Genomic_DNA"/>
</dbReference>
<proteinExistence type="predicted"/>
<organism evidence="1 2">
    <name type="scientific">Choristoneura fumiferana</name>
    <name type="common">Spruce budworm moth</name>
    <name type="synonym">Archips fumiferana</name>
    <dbReference type="NCBI Taxonomy" id="7141"/>
    <lineage>
        <taxon>Eukaryota</taxon>
        <taxon>Metazoa</taxon>
        <taxon>Ecdysozoa</taxon>
        <taxon>Arthropoda</taxon>
        <taxon>Hexapoda</taxon>
        <taxon>Insecta</taxon>
        <taxon>Pterygota</taxon>
        <taxon>Neoptera</taxon>
        <taxon>Endopterygota</taxon>
        <taxon>Lepidoptera</taxon>
        <taxon>Glossata</taxon>
        <taxon>Ditrysia</taxon>
        <taxon>Tortricoidea</taxon>
        <taxon>Tortricidae</taxon>
        <taxon>Tortricinae</taxon>
        <taxon>Choristoneura</taxon>
    </lineage>
</organism>
<keyword evidence="2" id="KW-1185">Reference proteome</keyword>
<sequence length="986" mass="112729">MRFLLLVALAGAAAASNLDWWRTALVYQIYPRSFKDSDGDGIGDLNGITSKLGYLHDTGVDAIWLSPIYKSPMYDFGYDITDYRDIAPEFGTMEDFDNLMAEAKKLGLKVVLDYVPNHTGNESEWFQKSCRREDGYDDYYVWADGTPNYDNPEEMLPPNNWISIFRKSAWEYNEERQQFYLHQFVIGQPDLNYREPKVQEEMKDVLRFWLDKGVSGFRVDAINMMYEVDPNQFGGRYPDEPLSNDASSYSPDDYNYLNHIYTKDLEDTYNVVYDWRDVLDEYILKDGEYKIMMTEAYTDLHLMLRYYGNEHRNGSIPFNFSFLGDIKNTSTAQDMKAVIDKWMTYMPVGQVANWVNGNHDQSRVANRQGTDRIDAMNLLALILPGVTLTYQGEEIGMTDGFVSWEETVDPQACNTDDPINYAKSSRDPNRTPYHWDASKNAGFSDTDGKTWLPIASNYKTVNLANEMANSRSHYHGLLVCITGNPANMAASKASFKCFRVLAEVSITLGSKARSLWVPTSSKGALTAATARVHRSATDRNVSGLTTEKQRRSTSVPGYLIQPILPIESHIGRQTPFKNVHDNIQKEMQVTLNHMLRRHFQLDMKVEKPSKRQPARLRYKIEKKVRDHNRKQKKEAKKNPKSKKAKPVQIPNVCPFKEDILKEVEAMKKHKEEERQKRKELAKQEKQKKMEEKQKGGVSMNSLVANAEARGKVHDAFKGDEAGNDDVEFGKDRKQENSLKTYYREFKKVISEAEVILEVVDARDPLVRESGKRLVLILNKADLVPRANLTSWLTYLRRSAPAVPFKASTQDQQHNLGRRKMKHVVKEKEMKAGADSDASVALKNAIRVGSLKDPVTPATAILQRANKATLEFFAQVASRMGRYKKGGVPDQEAAARILLNDWNTGKTLNIRSKLDKTQAANKRAKIDPEMQLEGNTKLNKLRKQQFKRDKKKNAKHEKQAVNLAGVLENVTLTSFKKDDYNFKEDFS</sequence>
<evidence type="ECO:0000313" key="1">
    <source>
        <dbReference type="EMBL" id="KAI8429210.1"/>
    </source>
</evidence>
<feature type="non-terminal residue" evidence="1">
    <location>
        <position position="986"/>
    </location>
</feature>
<dbReference type="Proteomes" id="UP001064048">
    <property type="component" value="Chromosome 12"/>
</dbReference>